<feature type="region of interest" description="Disordered" evidence="1">
    <location>
        <begin position="86"/>
        <end position="105"/>
    </location>
</feature>
<feature type="region of interest" description="Disordered" evidence="1">
    <location>
        <begin position="177"/>
        <end position="204"/>
    </location>
</feature>
<keyword evidence="3" id="KW-1185">Reference proteome</keyword>
<gene>
    <name evidence="2" type="ORF">LWI29_034657</name>
</gene>
<accession>A0AA39VET8</accession>
<evidence type="ECO:0000313" key="3">
    <source>
        <dbReference type="Proteomes" id="UP001168877"/>
    </source>
</evidence>
<evidence type="ECO:0000313" key="2">
    <source>
        <dbReference type="EMBL" id="KAK0577540.1"/>
    </source>
</evidence>
<feature type="compositionally biased region" description="Basic and acidic residues" evidence="1">
    <location>
        <begin position="118"/>
        <end position="129"/>
    </location>
</feature>
<reference evidence="2" key="2">
    <citation type="submission" date="2023-06" db="EMBL/GenBank/DDBJ databases">
        <authorList>
            <person name="Swenson N.G."/>
            <person name="Wegrzyn J.L."/>
            <person name="Mcevoy S.L."/>
        </authorList>
    </citation>
    <scope>NUCLEOTIDE SEQUENCE</scope>
    <source>
        <strain evidence="2">NS2018</strain>
        <tissue evidence="2">Leaf</tissue>
    </source>
</reference>
<dbReference type="Proteomes" id="UP001168877">
    <property type="component" value="Unassembled WGS sequence"/>
</dbReference>
<dbReference type="EMBL" id="JAUESC010000386">
    <property type="protein sequence ID" value="KAK0577540.1"/>
    <property type="molecule type" value="Genomic_DNA"/>
</dbReference>
<proteinExistence type="predicted"/>
<dbReference type="AlphaFoldDB" id="A0AA39VET8"/>
<feature type="compositionally biased region" description="Polar residues" evidence="1">
    <location>
        <begin position="179"/>
        <end position="204"/>
    </location>
</feature>
<reference evidence="2" key="1">
    <citation type="journal article" date="2022" name="Plant J.">
        <title>Strategies of tolerance reflected in two North American maple genomes.</title>
        <authorList>
            <person name="McEvoy S.L."/>
            <person name="Sezen U.U."/>
            <person name="Trouern-Trend A."/>
            <person name="McMahon S.M."/>
            <person name="Schaberg P.G."/>
            <person name="Yang J."/>
            <person name="Wegrzyn J.L."/>
            <person name="Swenson N.G."/>
        </authorList>
    </citation>
    <scope>NUCLEOTIDE SEQUENCE</scope>
    <source>
        <strain evidence="2">NS2018</strain>
    </source>
</reference>
<evidence type="ECO:0000256" key="1">
    <source>
        <dbReference type="SAM" id="MobiDB-lite"/>
    </source>
</evidence>
<protein>
    <submittedName>
        <fullName evidence="2">Uncharacterized protein</fullName>
    </submittedName>
</protein>
<feature type="region of interest" description="Disordered" evidence="1">
    <location>
        <begin position="113"/>
        <end position="139"/>
    </location>
</feature>
<name>A0AA39VET8_ACESA</name>
<comment type="caution">
    <text evidence="2">The sequence shown here is derived from an EMBL/GenBank/DDBJ whole genome shotgun (WGS) entry which is preliminary data.</text>
</comment>
<sequence>MANEDVMCQDNVVLPVVCRSIQPSDEVILVHSQALVREAINAINGKGLVVIDYNHEAGNIRGWEKDIVFHNNPQADHRQYEGPVEKAQVPHPNSKPAYTDTGPDCGPKLSYNTSGPDRMIHNDTGDPGKEGVTSGNLTPTPMVFVTQIQEEKVDSMMGNGTEREDIDCKEVMGDIYAPSNLSGGNKRSGLQPTTEMASPTIGSNTPKAHLEYENSTFDIIEPNLSVGPNPGFGMDGFVFESPISVQPDKDLDTN</sequence>
<organism evidence="2 3">
    <name type="scientific">Acer saccharum</name>
    <name type="common">Sugar maple</name>
    <dbReference type="NCBI Taxonomy" id="4024"/>
    <lineage>
        <taxon>Eukaryota</taxon>
        <taxon>Viridiplantae</taxon>
        <taxon>Streptophyta</taxon>
        <taxon>Embryophyta</taxon>
        <taxon>Tracheophyta</taxon>
        <taxon>Spermatophyta</taxon>
        <taxon>Magnoliopsida</taxon>
        <taxon>eudicotyledons</taxon>
        <taxon>Gunneridae</taxon>
        <taxon>Pentapetalae</taxon>
        <taxon>rosids</taxon>
        <taxon>malvids</taxon>
        <taxon>Sapindales</taxon>
        <taxon>Sapindaceae</taxon>
        <taxon>Hippocastanoideae</taxon>
        <taxon>Acereae</taxon>
        <taxon>Acer</taxon>
    </lineage>
</organism>